<organism evidence="2 4">
    <name type="scientific">Paraburkholderia ginsengiterrae</name>
    <dbReference type="NCBI Taxonomy" id="1462993"/>
    <lineage>
        <taxon>Bacteria</taxon>
        <taxon>Pseudomonadati</taxon>
        <taxon>Pseudomonadota</taxon>
        <taxon>Betaproteobacteria</taxon>
        <taxon>Burkholderiales</taxon>
        <taxon>Burkholderiaceae</taxon>
        <taxon>Paraburkholderia</taxon>
    </lineage>
</organism>
<evidence type="ECO:0000313" key="2">
    <source>
        <dbReference type="EMBL" id="OAJ57159.1"/>
    </source>
</evidence>
<sequence>MEDFLDNPQPVALDRPRGAHRLEAFSPKLNRRLTFYRRCAFDQWILIETDPAIRVFCERPGYVQLRGQRQLADFWVSFADRQELILLPGPVTADDPTRGGKFRDVNSIDIRSVSPADLAASRMWIDNWKRMLPCIVVTRGLVPASLLDAVEQFICSPQSLLSIERKFSAGDPILARAAVFGLLYAGRVSAPELRTDALSSMTRFASQESQS</sequence>
<dbReference type="Proteomes" id="UP000078116">
    <property type="component" value="Unassembled WGS sequence"/>
</dbReference>
<gene>
    <name evidence="1" type="ORF">A6V36_33095</name>
    <name evidence="2" type="ORF">A6V37_29840</name>
</gene>
<name>A0A1A9N5G6_9BURK</name>
<evidence type="ECO:0000313" key="3">
    <source>
        <dbReference type="Proteomes" id="UP000077961"/>
    </source>
</evidence>
<comment type="caution">
    <text evidence="2">The sequence shown here is derived from an EMBL/GenBank/DDBJ whole genome shotgun (WGS) entry which is preliminary data.</text>
</comment>
<dbReference type="EMBL" id="LXKA01000329">
    <property type="protein sequence ID" value="OAJ57159.1"/>
    <property type="molecule type" value="Genomic_DNA"/>
</dbReference>
<dbReference type="Proteomes" id="UP000077961">
    <property type="component" value="Unassembled WGS sequence"/>
</dbReference>
<dbReference type="RefSeq" id="WP_064269460.1">
    <property type="nucleotide sequence ID" value="NZ_LXJZ01000184.1"/>
</dbReference>
<keyword evidence="3" id="KW-1185">Reference proteome</keyword>
<proteinExistence type="predicted"/>
<accession>A0A1A9N5G6</accession>
<evidence type="ECO:0000313" key="1">
    <source>
        <dbReference type="EMBL" id="OAJ56736.1"/>
    </source>
</evidence>
<dbReference type="EMBL" id="LXJZ01000184">
    <property type="protein sequence ID" value="OAJ56736.1"/>
    <property type="molecule type" value="Genomic_DNA"/>
</dbReference>
<dbReference type="AlphaFoldDB" id="A0A1A9N5G6"/>
<dbReference type="STRING" id="1462993.A6V36_33095"/>
<dbReference type="OrthoDB" id="8771052at2"/>
<protein>
    <submittedName>
        <fullName evidence="2">Uncharacterized protein</fullName>
    </submittedName>
</protein>
<reference evidence="3 4" key="1">
    <citation type="submission" date="2016-04" db="EMBL/GenBank/DDBJ databases">
        <title>Reclassification of Paraburkholderia panaciterrae (Farh et al. 2015) Dobritsa &amp; Samadpour 2016 as a later homotypic synonym of Paraburkholderia ginsengiterrae (Farh et al. 2015) Dobritsa &amp; Samadpour 2016.</title>
        <authorList>
            <person name="Dobritsa A.P."/>
            <person name="Kutumbaka K."/>
            <person name="Samadpour M."/>
        </authorList>
    </citation>
    <scope>NUCLEOTIDE SEQUENCE [LARGE SCALE GENOMIC DNA]</scope>
    <source>
        <strain evidence="2 4">DCY85</strain>
        <strain evidence="1 3">DCY85-1</strain>
    </source>
</reference>
<evidence type="ECO:0000313" key="4">
    <source>
        <dbReference type="Proteomes" id="UP000078116"/>
    </source>
</evidence>